<accession>A0ABS5VXX0</accession>
<organism evidence="2 3">
    <name type="scientific">Chryseosolibacter indicus</name>
    <dbReference type="NCBI Taxonomy" id="2782351"/>
    <lineage>
        <taxon>Bacteria</taxon>
        <taxon>Pseudomonadati</taxon>
        <taxon>Bacteroidota</taxon>
        <taxon>Cytophagia</taxon>
        <taxon>Cytophagales</taxon>
        <taxon>Chryseotaleaceae</taxon>
        <taxon>Chryseosolibacter</taxon>
    </lineage>
</organism>
<dbReference type="Pfam" id="PF13539">
    <property type="entry name" value="Peptidase_M15_4"/>
    <property type="match status" value="1"/>
</dbReference>
<feature type="domain" description="Peptidase M15C" evidence="1">
    <location>
        <begin position="138"/>
        <end position="198"/>
    </location>
</feature>
<dbReference type="EMBL" id="JAHESD010000094">
    <property type="protein sequence ID" value="MBT1706258.1"/>
    <property type="molecule type" value="Genomic_DNA"/>
</dbReference>
<reference evidence="2 3" key="1">
    <citation type="submission" date="2021-05" db="EMBL/GenBank/DDBJ databases">
        <title>A Polyphasic approach of four new species of the genus Ohtaekwangia: Ohtaekwangia histidinii sp. nov., Ohtaekwangia cretensis sp. nov., Ohtaekwangia indiensis sp. nov., Ohtaekwangia reichenbachii sp. nov. from diverse environment.</title>
        <authorList>
            <person name="Octaviana S."/>
        </authorList>
    </citation>
    <scope>NUCLEOTIDE SEQUENCE [LARGE SCALE GENOMIC DNA]</scope>
    <source>
        <strain evidence="2 3">PWU20</strain>
    </source>
</reference>
<proteinExistence type="predicted"/>
<sequence length="263" mass="29877">MKKHLLTATVLILLIIAVSTTTSIGKRSEGLTSFFSERVFKDSTKANDSVEVTRASYAHHMEGWKQWKTVENFTYGKNRGNLPMIADLQSLHPYFRDKIVQLIKNCKAKGIELAIVESYRTHAKQSEYYGMGKKYTRSAGGKSKHQYGLAVDVVPVIDSVAVWDNILLWKKVGMEGEKLGLRWGGRWRSPYDPAHFEWSGGMTSYQLAQGVMPLLPQTTSQFYPCIEEDIKQLKSYWEAWEREQAALLANLSASSSMVSRQNR</sequence>
<gene>
    <name evidence="2" type="ORF">KK060_23420</name>
</gene>
<protein>
    <submittedName>
        <fullName evidence="2">M15 family metallopeptidase</fullName>
    </submittedName>
</protein>
<evidence type="ECO:0000313" key="2">
    <source>
        <dbReference type="EMBL" id="MBT1706258.1"/>
    </source>
</evidence>
<dbReference type="SUPFAM" id="SSF55166">
    <property type="entry name" value="Hedgehog/DD-peptidase"/>
    <property type="match status" value="1"/>
</dbReference>
<evidence type="ECO:0000259" key="1">
    <source>
        <dbReference type="Pfam" id="PF13539"/>
    </source>
</evidence>
<dbReference type="Gene3D" id="3.30.1380.10">
    <property type="match status" value="1"/>
</dbReference>
<comment type="caution">
    <text evidence="2">The sequence shown here is derived from an EMBL/GenBank/DDBJ whole genome shotgun (WGS) entry which is preliminary data.</text>
</comment>
<dbReference type="RefSeq" id="WP_254157417.1">
    <property type="nucleotide sequence ID" value="NZ_JAHESD010000094.1"/>
</dbReference>
<keyword evidence="3" id="KW-1185">Reference proteome</keyword>
<name>A0ABS5VXX0_9BACT</name>
<dbReference type="InterPro" id="IPR009045">
    <property type="entry name" value="Zn_M74/Hedgehog-like"/>
</dbReference>
<dbReference type="Proteomes" id="UP000772618">
    <property type="component" value="Unassembled WGS sequence"/>
</dbReference>
<dbReference type="InterPro" id="IPR039561">
    <property type="entry name" value="Peptidase_M15C"/>
</dbReference>
<evidence type="ECO:0000313" key="3">
    <source>
        <dbReference type="Proteomes" id="UP000772618"/>
    </source>
</evidence>
<dbReference type="CDD" id="cd14845">
    <property type="entry name" value="L-Ala-D-Glu_peptidase_like"/>
    <property type="match status" value="1"/>
</dbReference>